<evidence type="ECO:0000313" key="2">
    <source>
        <dbReference type="EMBL" id="KAL3389856.1"/>
    </source>
</evidence>
<feature type="region of interest" description="Disordered" evidence="1">
    <location>
        <begin position="1"/>
        <end position="29"/>
    </location>
</feature>
<sequence length="481" mass="55071">MESSESTDNQDENKNNSQTKKLTQIKKQVLKKSKKIRTDAVLHKYKETKLLNARTPLVDKVLNEPNIESKNEPSLQKSNPNQKLTELKNLKIILSPIKISSQNSLSGHEQRSQLNLVESEKDKVTGNKSNSEAAGLVAKENDYSCFGSWLGLNRLGHVLGHFFRSLMVTFSPDSLDHILDHVFRSMKVLSSLLLPLDRIHVLDHVFRRMMITINLHALDHVLVLNHVFQSMKRVKIPPSLFPLDHVFRSMMVTINSNALDHVHVLDHVFQSMKFRFSLLALDHVHNLGLHIQQEEEGGLLNLEDNFQSKCKISMVHLGQNIFVLQQTYEFMKRRPTIGLYRRECARSIWGDDIEFANSCLTPDRICIAFPEIGPTTMFNPNRIELFLSLIDDYIKDNFSQDAVYKRYKLLHEATERLCNVVGSTRARVRRVCVCFSGRTREPIITTSREDDEASGLTNHYCVAGGAPSQTTSNLGSRYHRW</sequence>
<organism evidence="2 3">
    <name type="scientific">Trichogramma kaykai</name>
    <dbReference type="NCBI Taxonomy" id="54128"/>
    <lineage>
        <taxon>Eukaryota</taxon>
        <taxon>Metazoa</taxon>
        <taxon>Ecdysozoa</taxon>
        <taxon>Arthropoda</taxon>
        <taxon>Hexapoda</taxon>
        <taxon>Insecta</taxon>
        <taxon>Pterygota</taxon>
        <taxon>Neoptera</taxon>
        <taxon>Endopterygota</taxon>
        <taxon>Hymenoptera</taxon>
        <taxon>Apocrita</taxon>
        <taxon>Proctotrupomorpha</taxon>
        <taxon>Chalcidoidea</taxon>
        <taxon>Trichogrammatidae</taxon>
        <taxon>Trichogramma</taxon>
    </lineage>
</organism>
<proteinExistence type="predicted"/>
<protein>
    <submittedName>
        <fullName evidence="2">Uncharacterized protein</fullName>
    </submittedName>
</protein>
<name>A0ABD2WAH0_9HYME</name>
<evidence type="ECO:0000256" key="1">
    <source>
        <dbReference type="SAM" id="MobiDB-lite"/>
    </source>
</evidence>
<gene>
    <name evidence="2" type="ORF">TKK_015216</name>
</gene>
<keyword evidence="3" id="KW-1185">Reference proteome</keyword>
<evidence type="ECO:0000313" key="3">
    <source>
        <dbReference type="Proteomes" id="UP001627154"/>
    </source>
</evidence>
<comment type="caution">
    <text evidence="2">The sequence shown here is derived from an EMBL/GenBank/DDBJ whole genome shotgun (WGS) entry which is preliminary data.</text>
</comment>
<reference evidence="2 3" key="1">
    <citation type="journal article" date="2024" name="bioRxiv">
        <title>A reference genome for Trichogramma kaykai: A tiny desert-dwelling parasitoid wasp with competing sex-ratio distorters.</title>
        <authorList>
            <person name="Culotta J."/>
            <person name="Lindsey A.R."/>
        </authorList>
    </citation>
    <scope>NUCLEOTIDE SEQUENCE [LARGE SCALE GENOMIC DNA]</scope>
    <source>
        <strain evidence="2 3">KSX58</strain>
    </source>
</reference>
<dbReference type="AlphaFoldDB" id="A0ABD2WAH0"/>
<dbReference type="EMBL" id="JBJJXI010000122">
    <property type="protein sequence ID" value="KAL3389856.1"/>
    <property type="molecule type" value="Genomic_DNA"/>
</dbReference>
<dbReference type="Proteomes" id="UP001627154">
    <property type="component" value="Unassembled WGS sequence"/>
</dbReference>
<accession>A0ABD2WAH0</accession>